<evidence type="ECO:0000313" key="6">
    <source>
        <dbReference type="Proteomes" id="UP000295391"/>
    </source>
</evidence>
<dbReference type="Gene3D" id="3.20.20.120">
    <property type="entry name" value="Enolase-like C-terminal domain"/>
    <property type="match status" value="1"/>
</dbReference>
<dbReference type="AlphaFoldDB" id="A0A4R6VLI8"/>
<dbReference type="InterPro" id="IPR029017">
    <property type="entry name" value="Enolase-like_N"/>
</dbReference>
<protein>
    <submittedName>
        <fullName evidence="5">L-alanine-DL-glutamate epimerase-like enolase superfamily enzyme</fullName>
    </submittedName>
</protein>
<name>A0A4R6VLI8_9HYPH</name>
<dbReference type="GO" id="GO:0000287">
    <property type="term" value="F:magnesium ion binding"/>
    <property type="evidence" value="ECO:0007669"/>
    <property type="project" value="TreeGrafter"/>
</dbReference>
<dbReference type="EMBL" id="SNYR01000002">
    <property type="protein sequence ID" value="TDQ64418.1"/>
    <property type="molecule type" value="Genomic_DNA"/>
</dbReference>
<dbReference type="SMART" id="SM00922">
    <property type="entry name" value="MR_MLE"/>
    <property type="match status" value="1"/>
</dbReference>
<dbReference type="PANTHER" id="PTHR13794">
    <property type="entry name" value="ENOLASE SUPERFAMILY, MANDELATE RACEMASE"/>
    <property type="match status" value="1"/>
</dbReference>
<keyword evidence="2" id="KW-0479">Metal-binding</keyword>
<dbReference type="Pfam" id="PF02746">
    <property type="entry name" value="MR_MLE_N"/>
    <property type="match status" value="1"/>
</dbReference>
<dbReference type="SUPFAM" id="SSF54826">
    <property type="entry name" value="Enolase N-terminal domain-like"/>
    <property type="match status" value="1"/>
</dbReference>
<gene>
    <name evidence="5" type="ORF">ATL17_2437</name>
</gene>
<dbReference type="CDD" id="cd03316">
    <property type="entry name" value="MR_like"/>
    <property type="match status" value="1"/>
</dbReference>
<evidence type="ECO:0000313" key="5">
    <source>
        <dbReference type="EMBL" id="TDQ64418.1"/>
    </source>
</evidence>
<dbReference type="SUPFAM" id="SSF51604">
    <property type="entry name" value="Enolase C-terminal domain-like"/>
    <property type="match status" value="1"/>
</dbReference>
<dbReference type="GO" id="GO:0016836">
    <property type="term" value="F:hydro-lyase activity"/>
    <property type="evidence" value="ECO:0007669"/>
    <property type="project" value="TreeGrafter"/>
</dbReference>
<dbReference type="InterPro" id="IPR013342">
    <property type="entry name" value="Mandelate_racemase_C"/>
</dbReference>
<dbReference type="SFLD" id="SFLDS00001">
    <property type="entry name" value="Enolase"/>
    <property type="match status" value="1"/>
</dbReference>
<dbReference type="Proteomes" id="UP000295391">
    <property type="component" value="Unassembled WGS sequence"/>
</dbReference>
<dbReference type="PANTHER" id="PTHR13794:SF58">
    <property type="entry name" value="MITOCHONDRIAL ENOLASE SUPERFAMILY MEMBER 1"/>
    <property type="match status" value="1"/>
</dbReference>
<evidence type="ECO:0000256" key="2">
    <source>
        <dbReference type="ARBA" id="ARBA00022723"/>
    </source>
</evidence>
<comment type="cofactor">
    <cofactor evidence="1">
        <name>Mg(2+)</name>
        <dbReference type="ChEBI" id="CHEBI:18420"/>
    </cofactor>
</comment>
<dbReference type="InterPro" id="IPR036849">
    <property type="entry name" value="Enolase-like_C_sf"/>
</dbReference>
<dbReference type="GO" id="GO:0016052">
    <property type="term" value="P:carbohydrate catabolic process"/>
    <property type="evidence" value="ECO:0007669"/>
    <property type="project" value="TreeGrafter"/>
</dbReference>
<keyword evidence="3" id="KW-0460">Magnesium</keyword>
<dbReference type="InterPro" id="IPR046945">
    <property type="entry name" value="RHMD-like"/>
</dbReference>
<dbReference type="Pfam" id="PF13378">
    <property type="entry name" value="MR_MLE_C"/>
    <property type="match status" value="1"/>
</dbReference>
<evidence type="ECO:0000259" key="4">
    <source>
        <dbReference type="SMART" id="SM00922"/>
    </source>
</evidence>
<feature type="domain" description="Mandelate racemase/muconate lactonizing enzyme C-terminal" evidence="4">
    <location>
        <begin position="162"/>
        <end position="259"/>
    </location>
</feature>
<evidence type="ECO:0000256" key="1">
    <source>
        <dbReference type="ARBA" id="ARBA00001946"/>
    </source>
</evidence>
<accession>A0A4R6VLI8</accession>
<comment type="caution">
    <text evidence="5">The sequence shown here is derived from an EMBL/GenBank/DDBJ whole genome shotgun (WGS) entry which is preliminary data.</text>
</comment>
<organism evidence="5 6">
    <name type="scientific">Maritalea mobilis</name>
    <dbReference type="NCBI Taxonomy" id="483324"/>
    <lineage>
        <taxon>Bacteria</taxon>
        <taxon>Pseudomonadati</taxon>
        <taxon>Pseudomonadota</taxon>
        <taxon>Alphaproteobacteria</taxon>
        <taxon>Hyphomicrobiales</taxon>
        <taxon>Devosiaceae</taxon>
        <taxon>Maritalea</taxon>
    </lineage>
</organism>
<reference evidence="5 6" key="1">
    <citation type="submission" date="2019-03" db="EMBL/GenBank/DDBJ databases">
        <title>Genomic Encyclopedia of Type Strains, Phase III (KMG-III): the genomes of soil and plant-associated and newly described type strains.</title>
        <authorList>
            <person name="Whitman W."/>
        </authorList>
    </citation>
    <scope>NUCLEOTIDE SEQUENCE [LARGE SCALE GENOMIC DNA]</scope>
    <source>
        <strain evidence="5 6">CGMCC 1.7002</strain>
    </source>
</reference>
<dbReference type="Gene3D" id="3.30.390.10">
    <property type="entry name" value="Enolase-like, N-terminal domain"/>
    <property type="match status" value="1"/>
</dbReference>
<sequence length="384" mass="42086">MCLMHRPVKMCSARTMAKIERIEIQMVDLAPKVRRTDAIQSFESQETPIVKITDSDGAVGIGYSYTIGQGGPAIMSLLHKTLLPKLIGRDPSNIEAIWRESLFATHATSVGAITSLSLAAIDTALWDLRCKKAGLPLYKMAGGAKDRIQLYSTEGGWLHLTPEQLAEDALARQSDGFKGSKIKIGHKLGADDQARLSAVRNAVGDRFEIMTDANQSFSLSEARRRARMLEEFNVAWFEEPLHADDVGAHENLAASTTVPIAVGESMYSLSQFNEYLRRDAASIVQVDVARIGGITPWLKVAHMAEAYNVAVCPHFLMELHVSLCCAVPNSNWLEYIPQLDQLTHSKMKIEDGHGVPTSEPGLGIDWDMDAIKSRSVDGLSAVIT</sequence>
<proteinExistence type="predicted"/>
<keyword evidence="6" id="KW-1185">Reference proteome</keyword>
<dbReference type="InterPro" id="IPR029065">
    <property type="entry name" value="Enolase_C-like"/>
</dbReference>
<dbReference type="InterPro" id="IPR013341">
    <property type="entry name" value="Mandelate_racemase_N_dom"/>
</dbReference>
<dbReference type="SFLD" id="SFLDG00179">
    <property type="entry name" value="mandelate_racemase"/>
    <property type="match status" value="1"/>
</dbReference>
<evidence type="ECO:0000256" key="3">
    <source>
        <dbReference type="ARBA" id="ARBA00022842"/>
    </source>
</evidence>